<evidence type="ECO:0000259" key="2">
    <source>
        <dbReference type="Pfam" id="PF04480"/>
    </source>
</evidence>
<protein>
    <submittedName>
        <fullName evidence="3">Endonuclease domain-containing protein</fullName>
    </submittedName>
</protein>
<dbReference type="PANTHER" id="PTHR38590:SF1">
    <property type="entry name" value="BLL0828 PROTEIN"/>
    <property type="match status" value="1"/>
</dbReference>
<feature type="region of interest" description="Disordered" evidence="1">
    <location>
        <begin position="113"/>
        <end position="148"/>
    </location>
</feature>
<keyword evidence="4" id="KW-1185">Reference proteome</keyword>
<organism evidence="3 4">
    <name type="scientific">Caulobacter hibisci</name>
    <dbReference type="NCBI Taxonomy" id="2035993"/>
    <lineage>
        <taxon>Bacteria</taxon>
        <taxon>Pseudomonadati</taxon>
        <taxon>Pseudomonadota</taxon>
        <taxon>Alphaproteobacteria</taxon>
        <taxon>Caulobacterales</taxon>
        <taxon>Caulobacteraceae</taxon>
        <taxon>Caulobacter</taxon>
    </lineage>
</organism>
<dbReference type="InterPro" id="IPR047216">
    <property type="entry name" value="Endonuclease_DUF559_bact"/>
</dbReference>
<dbReference type="GO" id="GO:0004519">
    <property type="term" value="F:endonuclease activity"/>
    <property type="evidence" value="ECO:0007669"/>
    <property type="project" value="UniProtKB-KW"/>
</dbReference>
<feature type="domain" description="DUF559" evidence="2">
    <location>
        <begin position="9"/>
        <end position="114"/>
    </location>
</feature>
<proteinExistence type="predicted"/>
<gene>
    <name evidence="3" type="ORF">I4Q42_19415</name>
</gene>
<keyword evidence="3" id="KW-0540">Nuclease</keyword>
<dbReference type="EMBL" id="JADWOX010000016">
    <property type="protein sequence ID" value="MBI1685844.1"/>
    <property type="molecule type" value="Genomic_DNA"/>
</dbReference>
<dbReference type="InterPro" id="IPR011335">
    <property type="entry name" value="Restrct_endonuc-II-like"/>
</dbReference>
<dbReference type="InterPro" id="IPR007569">
    <property type="entry name" value="DUF559"/>
</dbReference>
<dbReference type="Pfam" id="PF04480">
    <property type="entry name" value="DUF559"/>
    <property type="match status" value="1"/>
</dbReference>
<reference evidence="3 4" key="1">
    <citation type="submission" date="2020-11" db="EMBL/GenBank/DDBJ databases">
        <title>genome sequence of strain KACC 18849.</title>
        <authorList>
            <person name="Gao J."/>
            <person name="Zhang X."/>
        </authorList>
    </citation>
    <scope>NUCLEOTIDE SEQUENCE [LARGE SCALE GENOMIC DNA]</scope>
    <source>
        <strain evidence="3 4">KACC 18849</strain>
    </source>
</reference>
<dbReference type="CDD" id="cd01038">
    <property type="entry name" value="Endonuclease_DUF559"/>
    <property type="match status" value="1"/>
</dbReference>
<accession>A0ABS0T2F9</accession>
<evidence type="ECO:0000256" key="1">
    <source>
        <dbReference type="SAM" id="MobiDB-lite"/>
    </source>
</evidence>
<name>A0ABS0T2F9_9CAUL</name>
<dbReference type="Proteomes" id="UP000639859">
    <property type="component" value="Unassembled WGS sequence"/>
</dbReference>
<evidence type="ECO:0000313" key="3">
    <source>
        <dbReference type="EMBL" id="MBI1685844.1"/>
    </source>
</evidence>
<sequence length="148" mass="16640">MPDENPVVRRARALRKDMSLPEMMLWKALRGSQLDGLRFRRQHPFGRYVLDFYCPAFKLAVEIDSYVHETGDQPRRDAIRDEYMAGYGIRTLRIAAAEVLKSVDDVVATIRANLPPPTATRPPPPQGEVSYLRTSPYGGGGPKGRWGA</sequence>
<dbReference type="Gene3D" id="3.40.960.10">
    <property type="entry name" value="VSR Endonuclease"/>
    <property type="match status" value="1"/>
</dbReference>
<feature type="compositionally biased region" description="Pro residues" evidence="1">
    <location>
        <begin position="114"/>
        <end position="126"/>
    </location>
</feature>
<keyword evidence="3" id="KW-0378">Hydrolase</keyword>
<keyword evidence="3" id="KW-0255">Endonuclease</keyword>
<dbReference type="SUPFAM" id="SSF52980">
    <property type="entry name" value="Restriction endonuclease-like"/>
    <property type="match status" value="1"/>
</dbReference>
<feature type="compositionally biased region" description="Gly residues" evidence="1">
    <location>
        <begin position="137"/>
        <end position="148"/>
    </location>
</feature>
<dbReference type="RefSeq" id="WP_198577746.1">
    <property type="nucleotide sequence ID" value="NZ_JADWOX010000016.1"/>
</dbReference>
<dbReference type="PANTHER" id="PTHR38590">
    <property type="entry name" value="BLL0828 PROTEIN"/>
    <property type="match status" value="1"/>
</dbReference>
<evidence type="ECO:0000313" key="4">
    <source>
        <dbReference type="Proteomes" id="UP000639859"/>
    </source>
</evidence>
<comment type="caution">
    <text evidence="3">The sequence shown here is derived from an EMBL/GenBank/DDBJ whole genome shotgun (WGS) entry which is preliminary data.</text>
</comment>